<comment type="similarity">
    <text evidence="3">Belongs to the very long-chain fatty acids dehydratase HACD family.</text>
</comment>
<comment type="subcellular location">
    <subcellularLocation>
        <location evidence="1">Membrane</location>
        <topology evidence="1">Multi-pass membrane protein</topology>
    </subcellularLocation>
</comment>
<evidence type="ECO:0000256" key="4">
    <source>
        <dbReference type="ARBA" id="ARBA00013122"/>
    </source>
</evidence>
<reference evidence="15 16" key="1">
    <citation type="submission" date="2024-02" db="EMBL/GenBank/DDBJ databases">
        <authorList>
            <person name="Chen Y."/>
            <person name="Shah S."/>
            <person name="Dougan E. K."/>
            <person name="Thang M."/>
            <person name="Chan C."/>
        </authorList>
    </citation>
    <scope>NUCLEOTIDE SEQUENCE [LARGE SCALE GENOMIC DNA]</scope>
</reference>
<evidence type="ECO:0000256" key="9">
    <source>
        <dbReference type="ARBA" id="ARBA00023098"/>
    </source>
</evidence>
<comment type="pathway">
    <text evidence="2">Lipid metabolism; fatty acid biosynthesis.</text>
</comment>
<keyword evidence="12" id="KW-0456">Lyase</keyword>
<evidence type="ECO:0000256" key="2">
    <source>
        <dbReference type="ARBA" id="ARBA00005194"/>
    </source>
</evidence>
<dbReference type="PANTHER" id="PTHR11035">
    <property type="entry name" value="VERY-LONG-CHAIN (3R)-3-HYDROXYACYL-COA DEHYDRATASE"/>
    <property type="match status" value="1"/>
</dbReference>
<evidence type="ECO:0000256" key="12">
    <source>
        <dbReference type="ARBA" id="ARBA00023239"/>
    </source>
</evidence>
<evidence type="ECO:0000256" key="7">
    <source>
        <dbReference type="ARBA" id="ARBA00022832"/>
    </source>
</evidence>
<dbReference type="PANTHER" id="PTHR11035:SF3">
    <property type="entry name" value="VERY-LONG-CHAIN (3R)-3-HYDROXYACYL-COA DEHYDRATASE"/>
    <property type="match status" value="1"/>
</dbReference>
<evidence type="ECO:0000256" key="5">
    <source>
        <dbReference type="ARBA" id="ARBA00022516"/>
    </source>
</evidence>
<evidence type="ECO:0000313" key="16">
    <source>
        <dbReference type="Proteomes" id="UP001642484"/>
    </source>
</evidence>
<keyword evidence="11" id="KW-0275">Fatty acid biosynthesis</keyword>
<keyword evidence="9" id="KW-0443">Lipid metabolism</keyword>
<keyword evidence="10 14" id="KW-0472">Membrane</keyword>
<proteinExistence type="inferred from homology"/>
<evidence type="ECO:0000256" key="11">
    <source>
        <dbReference type="ARBA" id="ARBA00023160"/>
    </source>
</evidence>
<dbReference type="EMBL" id="CAXAMN010020446">
    <property type="protein sequence ID" value="CAK9056109.1"/>
    <property type="molecule type" value="Genomic_DNA"/>
</dbReference>
<evidence type="ECO:0000256" key="14">
    <source>
        <dbReference type="SAM" id="Phobius"/>
    </source>
</evidence>
<evidence type="ECO:0000256" key="1">
    <source>
        <dbReference type="ARBA" id="ARBA00004141"/>
    </source>
</evidence>
<keyword evidence="8 14" id="KW-1133">Transmembrane helix</keyword>
<comment type="catalytic activity">
    <reaction evidence="13">
        <text>a very-long-chain (3R)-3-hydroxyacyl-CoA = a very-long-chain (2E)-enoyl-CoA + H2O</text>
        <dbReference type="Rhea" id="RHEA:45812"/>
        <dbReference type="ChEBI" id="CHEBI:15377"/>
        <dbReference type="ChEBI" id="CHEBI:83728"/>
        <dbReference type="ChEBI" id="CHEBI:85440"/>
        <dbReference type="EC" id="4.2.1.134"/>
    </reaction>
</comment>
<evidence type="ECO:0000256" key="3">
    <source>
        <dbReference type="ARBA" id="ARBA00007811"/>
    </source>
</evidence>
<accession>A0ABP0N1B6</accession>
<evidence type="ECO:0000256" key="8">
    <source>
        <dbReference type="ARBA" id="ARBA00022989"/>
    </source>
</evidence>
<dbReference type="Proteomes" id="UP001642484">
    <property type="component" value="Unassembled WGS sequence"/>
</dbReference>
<sequence>MLFSRKKQAQVHSIRSNMELSKMERELFSVHVAFSMEPHELQLKASNGDARRLILIKGAPSENGCVPVEQLEGSEDEADIEDQADVQGVDGFQDEQDALLEMDRFQEEDTGVEVLADTSDEDMVKETVTTMHTRVKPRWRTADESARVPRTELFTWDRPKVTVRATRAVGRAAVRRVRRGSVSSLVAAAILRNKYGLDRVASPEGRVLPRNASHGSGSATAMVDNTGVDFPLDAEGKRSTTGLNQGAFAAAVEKHSAEAHEAVLKEKKWRFGYARHVLRQTQLAASKSDVALGIARDGLDYLHSSMQFCRDGGCSLKEAMAKFKEKSFESVVIQGTGSKEGSVLEVPYKGRILRGEALNLQLHTWLQRGVIELDTAFALCNLIDRPEWLDLSDHTFVLFGAGSAMGPFPLLMQLGAHVVALDLPKPEIWKRLISVARRSPGKLTLPLHEKVDASDDAQLAAAAGCDLLRQTPEVRNWLLELGNSGKCGSMVLGAYCYADGPLFVRVSMAMDAIIADLVEGLKEKPKVAYLCTPTDAHICTASSKQAAAENLRKAPAWQPLLGKLLGFAKMGLVPNRVKEEPGALPVVDAIVKEQGPNYCLAKRLQHWRAILSRSKGCVVSSNIAPATATASVVSNKSFALAYKGMHHFKPMEVFQGETSNAVMLGLLVNDLRNPSSAAQSTTANPMQLFTATAFHGGAWRVGYKFSTIGPCSAVAYIVASMVVPCWLVIYSTLQMLGWSSALFLIGSQGAPAAEAVISKFTYFQIAEILHAVLGMVPSNPVTTAMQITSRVGAVQIVAAAASAASRSAMLPWMTLFYVAWSITEVVRYSYYALNTAGVQLSPLTWLRYSTFLLLYPAGVTGELGTVYTALPELVSKAQEACGLWGQGFYGLLPAAVVRLGFTGTLAIYVLGFPMLFGTMLGQRKKVLRRMKEASEEKKSK</sequence>
<keyword evidence="5" id="KW-0444">Lipid biosynthesis</keyword>
<evidence type="ECO:0000256" key="13">
    <source>
        <dbReference type="ARBA" id="ARBA00036671"/>
    </source>
</evidence>
<keyword evidence="7" id="KW-0276">Fatty acid metabolism</keyword>
<protein>
    <recommendedName>
        <fullName evidence="4">very-long-chain (3R)-3-hydroxyacyl-CoA dehydratase</fullName>
        <ecNumber evidence="4">4.2.1.134</ecNumber>
    </recommendedName>
</protein>
<evidence type="ECO:0000313" key="15">
    <source>
        <dbReference type="EMBL" id="CAK9056109.1"/>
    </source>
</evidence>
<evidence type="ECO:0000256" key="6">
    <source>
        <dbReference type="ARBA" id="ARBA00022692"/>
    </source>
</evidence>
<dbReference type="Pfam" id="PF04387">
    <property type="entry name" value="PTPLA"/>
    <property type="match status" value="1"/>
</dbReference>
<dbReference type="InterPro" id="IPR007482">
    <property type="entry name" value="Tyr_Pase-like_PTPLA"/>
</dbReference>
<name>A0ABP0N1B6_9DINO</name>
<organism evidence="15 16">
    <name type="scientific">Durusdinium trenchii</name>
    <dbReference type="NCBI Taxonomy" id="1381693"/>
    <lineage>
        <taxon>Eukaryota</taxon>
        <taxon>Sar</taxon>
        <taxon>Alveolata</taxon>
        <taxon>Dinophyceae</taxon>
        <taxon>Suessiales</taxon>
        <taxon>Symbiodiniaceae</taxon>
        <taxon>Durusdinium</taxon>
    </lineage>
</organism>
<gene>
    <name evidence="15" type="ORF">CCMP2556_LOCUS27842</name>
</gene>
<keyword evidence="16" id="KW-1185">Reference proteome</keyword>
<dbReference type="EC" id="4.2.1.134" evidence="4"/>
<comment type="caution">
    <text evidence="15">The sequence shown here is derived from an EMBL/GenBank/DDBJ whole genome shotgun (WGS) entry which is preliminary data.</text>
</comment>
<keyword evidence="6 14" id="KW-0812">Transmembrane</keyword>
<feature type="transmembrane region" description="Helical" evidence="14">
    <location>
        <begin position="899"/>
        <end position="921"/>
    </location>
</feature>
<evidence type="ECO:0000256" key="10">
    <source>
        <dbReference type="ARBA" id="ARBA00023136"/>
    </source>
</evidence>